<evidence type="ECO:0000313" key="4">
    <source>
        <dbReference type="Proteomes" id="UP000248806"/>
    </source>
</evidence>
<feature type="transmembrane region" description="Helical" evidence="2">
    <location>
        <begin position="128"/>
        <end position="159"/>
    </location>
</feature>
<feature type="region of interest" description="Disordered" evidence="1">
    <location>
        <begin position="64"/>
        <end position="95"/>
    </location>
</feature>
<dbReference type="InterPro" id="IPR026898">
    <property type="entry name" value="PrsW"/>
</dbReference>
<feature type="transmembrane region" description="Helical" evidence="2">
    <location>
        <begin position="214"/>
        <end position="233"/>
    </location>
</feature>
<accession>A0A326U006</accession>
<dbReference type="GO" id="GO:0008233">
    <property type="term" value="F:peptidase activity"/>
    <property type="evidence" value="ECO:0007669"/>
    <property type="project" value="InterPro"/>
</dbReference>
<dbReference type="EMBL" id="QKUF01000026">
    <property type="protein sequence ID" value="PZW23377.1"/>
    <property type="molecule type" value="Genomic_DNA"/>
</dbReference>
<dbReference type="Proteomes" id="UP000248806">
    <property type="component" value="Unassembled WGS sequence"/>
</dbReference>
<feature type="transmembrane region" description="Helical" evidence="2">
    <location>
        <begin position="174"/>
        <end position="193"/>
    </location>
</feature>
<keyword evidence="2" id="KW-0472">Membrane</keyword>
<feature type="transmembrane region" description="Helical" evidence="2">
    <location>
        <begin position="362"/>
        <end position="379"/>
    </location>
</feature>
<feature type="region of interest" description="Disordered" evidence="1">
    <location>
        <begin position="1"/>
        <end position="43"/>
    </location>
</feature>
<feature type="transmembrane region" description="Helical" evidence="2">
    <location>
        <begin position="435"/>
        <end position="455"/>
    </location>
</feature>
<dbReference type="AlphaFoldDB" id="A0A326U006"/>
<evidence type="ECO:0000256" key="2">
    <source>
        <dbReference type="SAM" id="Phobius"/>
    </source>
</evidence>
<keyword evidence="2" id="KW-1133">Transmembrane helix</keyword>
<gene>
    <name evidence="3" type="ORF">EI42_04999</name>
</gene>
<comment type="caution">
    <text evidence="3">The sequence shown here is derived from an EMBL/GenBank/DDBJ whole genome shotgun (WGS) entry which is preliminary data.</text>
</comment>
<feature type="transmembrane region" description="Helical" evidence="2">
    <location>
        <begin position="475"/>
        <end position="496"/>
    </location>
</feature>
<keyword evidence="2" id="KW-0812">Transmembrane</keyword>
<evidence type="ECO:0000256" key="1">
    <source>
        <dbReference type="SAM" id="MobiDB-lite"/>
    </source>
</evidence>
<sequence length="540" mass="59455">MDSERQGPITDPNTPNHSDASASTPSHQEHVQDRERIQPFSFPRTADVGYIEEPIFKEHITGYLNNDKPTAADGQEPPTTPGASEHFGSPPPFQHIPYQPPYPNYSYSVPNYPYAPYMLQPRRDGQRLYQLIVGILALVCSLLSFLGGLICLLLLPLIIRAAQYSRELTPDQEFASTALLITLSIAGLGGGLFSSYHSLRALFKKRSANFQLPWFWIFFVLYGIVIGIAFAIASTQTEFPGLPVAMTLIILAALLPALGFLALGTRIIHYPRRALWPTTWRRFTLSLTSGATLSILLAMILEMVVGYIFMLQIGIGSDILSQDKLPTDPGKLFYLFISLAVVAPVVEELVKPIGTFVMLGRIRSAGEAFIIGLAGGIGFNLVETTMYISQGYNDWLQIALLRSAAGLLHGFGAAMVSLGVYYLFHPKETGKYNHILLGILCIAYAIFQHGLWNGSTLLETIPFFANTLTIGTAELPVMIFVYATLALLMLAFFVFVSFKLRGKVPTDNASPNQQSVHIQQPAAFYPQQVPGMSYNRPAGL</sequence>
<feature type="transmembrane region" description="Helical" evidence="2">
    <location>
        <begin position="399"/>
        <end position="423"/>
    </location>
</feature>
<keyword evidence="4" id="KW-1185">Reference proteome</keyword>
<feature type="transmembrane region" description="Helical" evidence="2">
    <location>
        <begin position="332"/>
        <end position="350"/>
    </location>
</feature>
<feature type="compositionally biased region" description="Polar residues" evidence="1">
    <location>
        <begin position="11"/>
        <end position="26"/>
    </location>
</feature>
<feature type="transmembrane region" description="Helical" evidence="2">
    <location>
        <begin position="285"/>
        <end position="312"/>
    </location>
</feature>
<dbReference type="RefSeq" id="WP_111325287.1">
    <property type="nucleotide sequence ID" value="NZ_BIFX01000001.1"/>
</dbReference>
<dbReference type="OrthoDB" id="154108at2"/>
<dbReference type="Pfam" id="PF13367">
    <property type="entry name" value="PrsW-protease"/>
    <property type="match status" value="1"/>
</dbReference>
<protein>
    <submittedName>
        <fullName evidence="3">RsiW-degrading membrane proteinase PrsW (M82 family)</fullName>
    </submittedName>
</protein>
<feature type="transmembrane region" description="Helical" evidence="2">
    <location>
        <begin position="245"/>
        <end position="264"/>
    </location>
</feature>
<evidence type="ECO:0000313" key="3">
    <source>
        <dbReference type="EMBL" id="PZW23377.1"/>
    </source>
</evidence>
<feature type="compositionally biased region" description="Basic and acidic residues" evidence="1">
    <location>
        <begin position="27"/>
        <end position="37"/>
    </location>
</feature>
<reference evidence="3 4" key="1">
    <citation type="submission" date="2018-06" db="EMBL/GenBank/DDBJ databases">
        <title>Genomic Encyclopedia of Archaeal and Bacterial Type Strains, Phase II (KMG-II): from individual species to whole genera.</title>
        <authorList>
            <person name="Goeker M."/>
        </authorList>
    </citation>
    <scope>NUCLEOTIDE SEQUENCE [LARGE SCALE GENOMIC DNA]</scope>
    <source>
        <strain evidence="3 4">ATCC BAA-1881</strain>
    </source>
</reference>
<proteinExistence type="predicted"/>
<organism evidence="3 4">
    <name type="scientific">Thermosporothrix hazakensis</name>
    <dbReference type="NCBI Taxonomy" id="644383"/>
    <lineage>
        <taxon>Bacteria</taxon>
        <taxon>Bacillati</taxon>
        <taxon>Chloroflexota</taxon>
        <taxon>Ktedonobacteria</taxon>
        <taxon>Ktedonobacterales</taxon>
        <taxon>Thermosporotrichaceae</taxon>
        <taxon>Thermosporothrix</taxon>
    </lineage>
</organism>
<name>A0A326U006_THEHA</name>